<dbReference type="Proteomes" id="UP000814033">
    <property type="component" value="Unassembled WGS sequence"/>
</dbReference>
<evidence type="ECO:0000313" key="1">
    <source>
        <dbReference type="EMBL" id="KAI0039623.1"/>
    </source>
</evidence>
<keyword evidence="1" id="KW-0418">Kinase</keyword>
<comment type="caution">
    <text evidence="1">The sequence shown here is derived from an EMBL/GenBank/DDBJ whole genome shotgun (WGS) entry which is preliminary data.</text>
</comment>
<reference evidence="1" key="1">
    <citation type="submission" date="2021-02" db="EMBL/GenBank/DDBJ databases">
        <authorList>
            <consortium name="DOE Joint Genome Institute"/>
            <person name="Ahrendt S."/>
            <person name="Looney B.P."/>
            <person name="Miyauchi S."/>
            <person name="Morin E."/>
            <person name="Drula E."/>
            <person name="Courty P.E."/>
            <person name="Chicoki N."/>
            <person name="Fauchery L."/>
            <person name="Kohler A."/>
            <person name="Kuo A."/>
            <person name="Labutti K."/>
            <person name="Pangilinan J."/>
            <person name="Lipzen A."/>
            <person name="Riley R."/>
            <person name="Andreopoulos W."/>
            <person name="He G."/>
            <person name="Johnson J."/>
            <person name="Barry K.W."/>
            <person name="Grigoriev I.V."/>
            <person name="Nagy L."/>
            <person name="Hibbett D."/>
            <person name="Henrissat B."/>
            <person name="Matheny P.B."/>
            <person name="Labbe J."/>
            <person name="Martin F."/>
        </authorList>
    </citation>
    <scope>NUCLEOTIDE SEQUENCE</scope>
    <source>
        <strain evidence="1">FP105234-sp</strain>
    </source>
</reference>
<reference evidence="1" key="2">
    <citation type="journal article" date="2022" name="New Phytol.">
        <title>Evolutionary transition to the ectomycorrhizal habit in the genomes of a hyperdiverse lineage of mushroom-forming fungi.</title>
        <authorList>
            <person name="Looney B."/>
            <person name="Miyauchi S."/>
            <person name="Morin E."/>
            <person name="Drula E."/>
            <person name="Courty P.E."/>
            <person name="Kohler A."/>
            <person name="Kuo A."/>
            <person name="LaButti K."/>
            <person name="Pangilinan J."/>
            <person name="Lipzen A."/>
            <person name="Riley R."/>
            <person name="Andreopoulos W."/>
            <person name="He G."/>
            <person name="Johnson J."/>
            <person name="Nolan M."/>
            <person name="Tritt A."/>
            <person name="Barry K.W."/>
            <person name="Grigoriev I.V."/>
            <person name="Nagy L.G."/>
            <person name="Hibbett D."/>
            <person name="Henrissat B."/>
            <person name="Matheny P.B."/>
            <person name="Labbe J."/>
            <person name="Martin F.M."/>
        </authorList>
    </citation>
    <scope>NUCLEOTIDE SEQUENCE</scope>
    <source>
        <strain evidence="1">FP105234-sp</strain>
    </source>
</reference>
<sequence>MTRGAFIVIEGLDRSGKSTQAAALLARLHAEGIPAALHKFPDRTTPIGQMIDAYLRSEAELDDRAVHLLFSANRWELAAQLNATLAAGTTVLCDRYAFSGAVFSTSKGLPAAWCRAPDAGLPAPDLTLFLDIAPEHARARGGYGAERYENEAMQARVRELFARMGESGDAGMWVTVDAGQAQDAVARDVWTAFEPFARGVEGKVGQLWPNTVQG</sequence>
<gene>
    <name evidence="1" type="ORF">FA95DRAFT_1567068</name>
</gene>
<accession>A0ACB8R7T2</accession>
<keyword evidence="2" id="KW-1185">Reference proteome</keyword>
<keyword evidence="1" id="KW-0808">Transferase</keyword>
<proteinExistence type="predicted"/>
<protein>
    <submittedName>
        <fullName evidence="1">Thymidylate kinase</fullName>
    </submittedName>
</protein>
<organism evidence="1 2">
    <name type="scientific">Auriscalpium vulgare</name>
    <dbReference type="NCBI Taxonomy" id="40419"/>
    <lineage>
        <taxon>Eukaryota</taxon>
        <taxon>Fungi</taxon>
        <taxon>Dikarya</taxon>
        <taxon>Basidiomycota</taxon>
        <taxon>Agaricomycotina</taxon>
        <taxon>Agaricomycetes</taxon>
        <taxon>Russulales</taxon>
        <taxon>Auriscalpiaceae</taxon>
        <taxon>Auriscalpium</taxon>
    </lineage>
</organism>
<dbReference type="EMBL" id="MU276281">
    <property type="protein sequence ID" value="KAI0039623.1"/>
    <property type="molecule type" value="Genomic_DNA"/>
</dbReference>
<name>A0ACB8R7T2_9AGAM</name>
<evidence type="ECO:0000313" key="2">
    <source>
        <dbReference type="Proteomes" id="UP000814033"/>
    </source>
</evidence>